<evidence type="ECO:0000313" key="8">
    <source>
        <dbReference type="EMBL" id="WPL18791.1"/>
    </source>
</evidence>
<comment type="similarity">
    <text evidence="1 6">Belongs to the glutaredoxin family.</text>
</comment>
<dbReference type="Pfam" id="PF00462">
    <property type="entry name" value="Glutaredoxin"/>
    <property type="match status" value="1"/>
</dbReference>
<dbReference type="CDD" id="cd03418">
    <property type="entry name" value="GRX_GRXb_1_3_like"/>
    <property type="match status" value="1"/>
</dbReference>
<dbReference type="InterPro" id="IPR011900">
    <property type="entry name" value="GRX_bact"/>
</dbReference>
<dbReference type="RefSeq" id="WP_328984533.1">
    <property type="nucleotide sequence ID" value="NZ_CP121472.1"/>
</dbReference>
<keyword evidence="5 6" id="KW-0676">Redox-active center</keyword>
<keyword evidence="9" id="KW-1185">Reference proteome</keyword>
<dbReference type="Proteomes" id="UP001432180">
    <property type="component" value="Chromosome"/>
</dbReference>
<dbReference type="InterPro" id="IPR014025">
    <property type="entry name" value="Glutaredoxin_subgr"/>
</dbReference>
<evidence type="ECO:0000259" key="7">
    <source>
        <dbReference type="Pfam" id="PF00462"/>
    </source>
</evidence>
<dbReference type="EMBL" id="CP121472">
    <property type="protein sequence ID" value="WPL18791.1"/>
    <property type="molecule type" value="Genomic_DNA"/>
</dbReference>
<evidence type="ECO:0000256" key="6">
    <source>
        <dbReference type="RuleBase" id="RU364065"/>
    </source>
</evidence>
<name>A0ABZ0SFE6_9GAMM</name>
<evidence type="ECO:0000256" key="1">
    <source>
        <dbReference type="ARBA" id="ARBA00007787"/>
    </source>
</evidence>
<dbReference type="SUPFAM" id="SSF52833">
    <property type="entry name" value="Thioredoxin-like"/>
    <property type="match status" value="1"/>
</dbReference>
<dbReference type="InterPro" id="IPR002109">
    <property type="entry name" value="Glutaredoxin"/>
</dbReference>
<evidence type="ECO:0000256" key="5">
    <source>
        <dbReference type="ARBA" id="ARBA00023284"/>
    </source>
</evidence>
<evidence type="ECO:0000256" key="3">
    <source>
        <dbReference type="ARBA" id="ARBA00022982"/>
    </source>
</evidence>
<dbReference type="PRINTS" id="PR00160">
    <property type="entry name" value="GLUTAREDOXIN"/>
</dbReference>
<keyword evidence="4" id="KW-1015">Disulfide bond</keyword>
<gene>
    <name evidence="8" type="primary">grxC</name>
    <name evidence="8" type="ORF">Thiowin_03882</name>
</gene>
<dbReference type="InterPro" id="IPR036249">
    <property type="entry name" value="Thioredoxin-like_sf"/>
</dbReference>
<evidence type="ECO:0000256" key="2">
    <source>
        <dbReference type="ARBA" id="ARBA00022448"/>
    </source>
</evidence>
<feature type="domain" description="Glutaredoxin" evidence="7">
    <location>
        <begin position="4"/>
        <end position="63"/>
    </location>
</feature>
<dbReference type="PANTHER" id="PTHR45694">
    <property type="entry name" value="GLUTAREDOXIN 2"/>
    <property type="match status" value="1"/>
</dbReference>
<proteinExistence type="inferred from homology"/>
<evidence type="ECO:0000256" key="4">
    <source>
        <dbReference type="ARBA" id="ARBA00023157"/>
    </source>
</evidence>
<dbReference type="Gene3D" id="3.40.30.10">
    <property type="entry name" value="Glutaredoxin"/>
    <property type="match status" value="1"/>
</dbReference>
<dbReference type="InterPro" id="IPR011767">
    <property type="entry name" value="GLR_AS"/>
</dbReference>
<dbReference type="PROSITE" id="PS51354">
    <property type="entry name" value="GLUTAREDOXIN_2"/>
    <property type="match status" value="1"/>
</dbReference>
<reference evidence="8 9" key="1">
    <citation type="journal article" date="2023" name="Microorganisms">
        <title>Thiorhodovibrio frisius and Trv. litoralis spp. nov., Two Novel Members from a Clade of Fastidious Purple Sulfur Bacteria That Exhibit Unique Red-Shifted Light-Harvesting Capabilities.</title>
        <authorList>
            <person name="Methner A."/>
            <person name="Kuzyk S.B."/>
            <person name="Petersen J."/>
            <person name="Bauer S."/>
            <person name="Brinkmann H."/>
            <person name="Sichau K."/>
            <person name="Wanner G."/>
            <person name="Wolf J."/>
            <person name="Neumann-Schaal M."/>
            <person name="Henke P."/>
            <person name="Tank M."/>
            <person name="Sproer C."/>
            <person name="Bunk B."/>
            <person name="Overmann J."/>
        </authorList>
    </citation>
    <scope>NUCLEOTIDE SEQUENCE [LARGE SCALE GENOMIC DNA]</scope>
    <source>
        <strain evidence="8 9">DSM 6702</strain>
    </source>
</reference>
<keyword evidence="6" id="KW-0963">Cytoplasm</keyword>
<accession>A0ABZ0SFE6</accession>
<sequence>MVKIEMYSTASCPYCVRARRLLNKKGAEFEEIRIDQDPSQEAVMIQRSERFTVPQIFIDGRHIGGYDDMAELDMDDRLDPLLRGEDPT</sequence>
<comment type="function">
    <text evidence="6">Has a glutathione-disulfide oxidoreductase activity in the presence of NADPH and glutathione reductase. Reduces low molecular weight disulfides and proteins.</text>
</comment>
<dbReference type="NCBIfam" id="TIGR02181">
    <property type="entry name" value="GRX_bact"/>
    <property type="match status" value="1"/>
</dbReference>
<protein>
    <recommendedName>
        <fullName evidence="6">Glutaredoxin</fullName>
    </recommendedName>
</protein>
<evidence type="ECO:0000313" key="9">
    <source>
        <dbReference type="Proteomes" id="UP001432180"/>
    </source>
</evidence>
<organism evidence="8 9">
    <name type="scientific">Thiorhodovibrio winogradskyi</name>
    <dbReference type="NCBI Taxonomy" id="77007"/>
    <lineage>
        <taxon>Bacteria</taxon>
        <taxon>Pseudomonadati</taxon>
        <taxon>Pseudomonadota</taxon>
        <taxon>Gammaproteobacteria</taxon>
        <taxon>Chromatiales</taxon>
        <taxon>Chromatiaceae</taxon>
        <taxon>Thiorhodovibrio</taxon>
    </lineage>
</organism>
<dbReference type="PANTHER" id="PTHR45694:SF18">
    <property type="entry name" value="GLUTAREDOXIN-1-RELATED"/>
    <property type="match status" value="1"/>
</dbReference>
<keyword evidence="2 6" id="KW-0813">Transport</keyword>
<keyword evidence="3 6" id="KW-0249">Electron transport</keyword>
<dbReference type="PROSITE" id="PS00195">
    <property type="entry name" value="GLUTAREDOXIN_1"/>
    <property type="match status" value="1"/>
</dbReference>